<keyword evidence="1" id="KW-0472">Membrane</keyword>
<protein>
    <submittedName>
        <fullName evidence="2">Uncharacterized protein</fullName>
    </submittedName>
</protein>
<dbReference type="AlphaFoldDB" id="W1J1S7"/>
<evidence type="ECO:0000313" key="3">
    <source>
        <dbReference type="Proteomes" id="UP000019202"/>
    </source>
</evidence>
<accession>W1J1S7</accession>
<keyword evidence="1" id="KW-0812">Transmembrane</keyword>
<proteinExistence type="predicted"/>
<keyword evidence="3" id="KW-1185">Reference proteome</keyword>
<evidence type="ECO:0000256" key="1">
    <source>
        <dbReference type="SAM" id="Phobius"/>
    </source>
</evidence>
<sequence>MDYASKLVKLNLVYMILLLTEKVVRLTFLQVDTLFL</sequence>
<feature type="transmembrane region" description="Helical" evidence="1">
    <location>
        <begin position="12"/>
        <end position="31"/>
    </location>
</feature>
<evidence type="ECO:0000313" key="2">
    <source>
        <dbReference type="EMBL" id="CDL83831.1"/>
    </source>
</evidence>
<dbReference type="EMBL" id="CBXF010000096">
    <property type="protein sequence ID" value="CDL83831.1"/>
    <property type="molecule type" value="Genomic_DNA"/>
</dbReference>
<keyword evidence="1" id="KW-1133">Transmembrane helix</keyword>
<name>W1J1S7_9GAMM</name>
<organism evidence="2 3">
    <name type="scientific">Xenorhabdus szentirmaii DSM 16338</name>
    <dbReference type="NCBI Taxonomy" id="1427518"/>
    <lineage>
        <taxon>Bacteria</taxon>
        <taxon>Pseudomonadati</taxon>
        <taxon>Pseudomonadota</taxon>
        <taxon>Gammaproteobacteria</taxon>
        <taxon>Enterobacterales</taxon>
        <taxon>Morganellaceae</taxon>
        <taxon>Xenorhabdus</taxon>
    </lineage>
</organism>
<dbReference type="Proteomes" id="UP000019202">
    <property type="component" value="Unassembled WGS sequence"/>
</dbReference>
<comment type="caution">
    <text evidence="2">The sequence shown here is derived from an EMBL/GenBank/DDBJ whole genome shotgun (WGS) entry which is preliminary data.</text>
</comment>
<reference evidence="2" key="1">
    <citation type="submission" date="2013-11" db="EMBL/GenBank/DDBJ databases">
        <title>Draft genome sequence and annotation of the entomopathogenic bacteria, Xenorhabdus cabanillasi strain JM26 and Xenorhabdus szentirmai strain DSM 16338.</title>
        <authorList>
            <person name="Gualtieri M."/>
            <person name="Ogier J.C."/>
            <person name="Pages S."/>
            <person name="Givaudan A."/>
            <person name="Gaudriault S."/>
        </authorList>
    </citation>
    <scope>NUCLEOTIDE SEQUENCE [LARGE SCALE GENOMIC DNA]</scope>
    <source>
        <strain evidence="2">DSM 16338</strain>
    </source>
</reference>
<gene>
    <name evidence="2" type="ORF">XSR1_370045</name>
</gene>